<reference evidence="1 2" key="1">
    <citation type="submission" date="2022-07" db="EMBL/GenBank/DDBJ databases">
        <title>Genome-wide signatures of adaptation to extreme environments.</title>
        <authorList>
            <person name="Cho C.H."/>
            <person name="Yoon H.S."/>
        </authorList>
    </citation>
    <scope>NUCLEOTIDE SEQUENCE [LARGE SCALE GENOMIC DNA]</scope>
    <source>
        <strain evidence="1 2">108.79 E11</strain>
    </source>
</reference>
<dbReference type="AlphaFoldDB" id="A0AAV9I6X3"/>
<protein>
    <recommendedName>
        <fullName evidence="3">Reverse transcriptase zinc-binding domain-containing protein</fullName>
    </recommendedName>
</protein>
<evidence type="ECO:0000313" key="1">
    <source>
        <dbReference type="EMBL" id="KAK4522960.1"/>
    </source>
</evidence>
<evidence type="ECO:0008006" key="3">
    <source>
        <dbReference type="Google" id="ProtNLM"/>
    </source>
</evidence>
<organism evidence="1 2">
    <name type="scientific">Galdieria yellowstonensis</name>
    <dbReference type="NCBI Taxonomy" id="3028027"/>
    <lineage>
        <taxon>Eukaryota</taxon>
        <taxon>Rhodophyta</taxon>
        <taxon>Bangiophyceae</taxon>
        <taxon>Galdieriales</taxon>
        <taxon>Galdieriaceae</taxon>
        <taxon>Galdieria</taxon>
    </lineage>
</organism>
<sequence length="173" mass="19545">MHQLHAKRLRLVLNQTLRTVAGVHTKHTGVCFTVLYTELSVPSVESLIAARRARVWAKGPIEYWQHDTITYLASFDHPSYSKILQLLMCICADGWCSCSRLARIGILDEEWKTGCPYCLANVPETLSHLLFECTRWASKSLLGVRLVVTNSLEESSSTTVEMQEKKALDEAIH</sequence>
<dbReference type="Proteomes" id="UP001300502">
    <property type="component" value="Unassembled WGS sequence"/>
</dbReference>
<gene>
    <name evidence="1" type="ORF">GAYE_PCTG33G0850</name>
</gene>
<dbReference type="EMBL" id="JANCYU010000010">
    <property type="protein sequence ID" value="KAK4522960.1"/>
    <property type="molecule type" value="Genomic_DNA"/>
</dbReference>
<evidence type="ECO:0000313" key="2">
    <source>
        <dbReference type="Proteomes" id="UP001300502"/>
    </source>
</evidence>
<comment type="caution">
    <text evidence="1">The sequence shown here is derived from an EMBL/GenBank/DDBJ whole genome shotgun (WGS) entry which is preliminary data.</text>
</comment>
<name>A0AAV9I6X3_9RHOD</name>
<accession>A0AAV9I6X3</accession>
<keyword evidence="2" id="KW-1185">Reference proteome</keyword>
<proteinExistence type="predicted"/>